<name>A0AAD4QJ00_9AGAM</name>
<protein>
    <recommendedName>
        <fullName evidence="2">C2H2-type domain-containing protein</fullName>
    </recommendedName>
</protein>
<proteinExistence type="predicted"/>
<sequence length="130" mass="14879">MILETGGILPDDFPVPKAPPQGLNDYYFTVDTQRPVQPVPVCITPPSLKGALPQNRGAKRNETAGNLFKCSSCGSRYKQKQGLKRHKSDKHKPKERCDLCPDFMWPGGRRYMYEKHVREKHGPLYHLIFK</sequence>
<dbReference type="SMART" id="SM00355">
    <property type="entry name" value="ZnF_C2H2"/>
    <property type="match status" value="2"/>
</dbReference>
<comment type="caution">
    <text evidence="3">The sequence shown here is derived from an EMBL/GenBank/DDBJ whole genome shotgun (WGS) entry which is preliminary data.</text>
</comment>
<dbReference type="EMBL" id="WTXG01000209">
    <property type="protein sequence ID" value="KAI0290656.1"/>
    <property type="molecule type" value="Genomic_DNA"/>
</dbReference>
<reference evidence="3" key="1">
    <citation type="journal article" date="2022" name="New Phytol.">
        <title>Evolutionary transition to the ectomycorrhizal habit in the genomes of a hyperdiverse lineage of mushroom-forming fungi.</title>
        <authorList>
            <person name="Looney B."/>
            <person name="Miyauchi S."/>
            <person name="Morin E."/>
            <person name="Drula E."/>
            <person name="Courty P.E."/>
            <person name="Kohler A."/>
            <person name="Kuo A."/>
            <person name="LaButti K."/>
            <person name="Pangilinan J."/>
            <person name="Lipzen A."/>
            <person name="Riley R."/>
            <person name="Andreopoulos W."/>
            <person name="He G."/>
            <person name="Johnson J."/>
            <person name="Nolan M."/>
            <person name="Tritt A."/>
            <person name="Barry K.W."/>
            <person name="Grigoriev I.V."/>
            <person name="Nagy L.G."/>
            <person name="Hibbett D."/>
            <person name="Henrissat B."/>
            <person name="Matheny P.B."/>
            <person name="Labbe J."/>
            <person name="Martin F.M."/>
        </authorList>
    </citation>
    <scope>NUCLEOTIDE SEQUENCE</scope>
    <source>
        <strain evidence="3">BPL690</strain>
    </source>
</reference>
<feature type="domain" description="C2H2-type" evidence="2">
    <location>
        <begin position="68"/>
        <end position="96"/>
    </location>
</feature>
<keyword evidence="1" id="KW-0479">Metal-binding</keyword>
<dbReference type="AlphaFoldDB" id="A0AAD4QJ00"/>
<dbReference type="Gene3D" id="3.30.160.60">
    <property type="entry name" value="Classic Zinc Finger"/>
    <property type="match status" value="1"/>
</dbReference>
<dbReference type="PROSITE" id="PS50157">
    <property type="entry name" value="ZINC_FINGER_C2H2_2"/>
    <property type="match status" value="1"/>
</dbReference>
<evidence type="ECO:0000313" key="3">
    <source>
        <dbReference type="EMBL" id="KAI0290656.1"/>
    </source>
</evidence>
<keyword evidence="4" id="KW-1185">Reference proteome</keyword>
<keyword evidence="1" id="KW-0862">Zinc</keyword>
<evidence type="ECO:0000259" key="2">
    <source>
        <dbReference type="PROSITE" id="PS50157"/>
    </source>
</evidence>
<gene>
    <name evidence="3" type="ORF">B0F90DRAFT_1784163</name>
</gene>
<evidence type="ECO:0000256" key="1">
    <source>
        <dbReference type="PROSITE-ProRule" id="PRU00042"/>
    </source>
</evidence>
<keyword evidence="1" id="KW-0863">Zinc-finger</keyword>
<dbReference type="PROSITE" id="PS00028">
    <property type="entry name" value="ZINC_FINGER_C2H2_1"/>
    <property type="match status" value="1"/>
</dbReference>
<organism evidence="3 4">
    <name type="scientific">Multifurca ochricompacta</name>
    <dbReference type="NCBI Taxonomy" id="376703"/>
    <lineage>
        <taxon>Eukaryota</taxon>
        <taxon>Fungi</taxon>
        <taxon>Dikarya</taxon>
        <taxon>Basidiomycota</taxon>
        <taxon>Agaricomycotina</taxon>
        <taxon>Agaricomycetes</taxon>
        <taxon>Russulales</taxon>
        <taxon>Russulaceae</taxon>
        <taxon>Multifurca</taxon>
    </lineage>
</organism>
<evidence type="ECO:0000313" key="4">
    <source>
        <dbReference type="Proteomes" id="UP001203297"/>
    </source>
</evidence>
<accession>A0AAD4QJ00</accession>
<dbReference type="GO" id="GO:0008270">
    <property type="term" value="F:zinc ion binding"/>
    <property type="evidence" value="ECO:0007669"/>
    <property type="project" value="UniProtKB-KW"/>
</dbReference>
<dbReference type="Proteomes" id="UP001203297">
    <property type="component" value="Unassembled WGS sequence"/>
</dbReference>
<dbReference type="InterPro" id="IPR013087">
    <property type="entry name" value="Znf_C2H2_type"/>
</dbReference>